<dbReference type="EMBL" id="JDST02000075">
    <property type="protein sequence ID" value="KFB75749.1"/>
    <property type="molecule type" value="Genomic_DNA"/>
</dbReference>
<keyword evidence="2" id="KW-1185">Reference proteome</keyword>
<reference evidence="1" key="1">
    <citation type="submission" date="2014-02" db="EMBL/GenBank/DDBJ databases">
        <title>Expanding our view of genomic diversity in Candidatus Accumulibacter clades.</title>
        <authorList>
            <person name="Skennerton C.T."/>
            <person name="Barr J.J."/>
            <person name="Slater F.R."/>
            <person name="Bond P.L."/>
            <person name="Tyson G.W."/>
        </authorList>
    </citation>
    <scope>NUCLEOTIDE SEQUENCE [LARGE SCALE GENOMIC DNA]</scope>
</reference>
<comment type="caution">
    <text evidence="1">The sequence shown here is derived from an EMBL/GenBank/DDBJ whole genome shotgun (WGS) entry which is preliminary data.</text>
</comment>
<sequence length="71" mass="7600">MAGALDLIEVFQFVDDGFHEDSLPPHGRVKGIEGDGLPIFSDHPYSGGALSKLSGIQYAFRRLSPGGLDAR</sequence>
<evidence type="ECO:0000313" key="1">
    <source>
        <dbReference type="EMBL" id="KFB75749.1"/>
    </source>
</evidence>
<dbReference type="Proteomes" id="UP000021315">
    <property type="component" value="Unassembled WGS sequence"/>
</dbReference>
<protein>
    <submittedName>
        <fullName evidence="1">Uncharacterized protein</fullName>
    </submittedName>
</protein>
<proteinExistence type="predicted"/>
<accession>A0A080MEW7</accession>
<gene>
    <name evidence="1" type="ORF">AW06_003216</name>
</gene>
<evidence type="ECO:0000313" key="2">
    <source>
        <dbReference type="Proteomes" id="UP000021315"/>
    </source>
</evidence>
<dbReference type="STRING" id="1453999.AW06_003216"/>
<name>A0A080MEW7_9PROT</name>
<dbReference type="AlphaFoldDB" id="A0A080MEW7"/>
<organism evidence="1 2">
    <name type="scientific">Candidatus Accumulibacter cognatus</name>
    <dbReference type="NCBI Taxonomy" id="2954383"/>
    <lineage>
        <taxon>Bacteria</taxon>
        <taxon>Pseudomonadati</taxon>
        <taxon>Pseudomonadota</taxon>
        <taxon>Betaproteobacteria</taxon>
        <taxon>Candidatus Accumulibacter</taxon>
    </lineage>
</organism>